<evidence type="ECO:0000313" key="2">
    <source>
        <dbReference type="Proteomes" id="UP001205486"/>
    </source>
</evidence>
<keyword evidence="2" id="KW-1185">Reference proteome</keyword>
<organism evidence="1 2">
    <name type="scientific">Nitrobacter winogradskyi</name>
    <name type="common">Nitrobacter agilis</name>
    <dbReference type="NCBI Taxonomy" id="913"/>
    <lineage>
        <taxon>Bacteria</taxon>
        <taxon>Pseudomonadati</taxon>
        <taxon>Pseudomonadota</taxon>
        <taxon>Alphaproteobacteria</taxon>
        <taxon>Hyphomicrobiales</taxon>
        <taxon>Nitrobacteraceae</taxon>
        <taxon>Nitrobacter</taxon>
    </lineage>
</organism>
<proteinExistence type="predicted"/>
<evidence type="ECO:0000313" key="1">
    <source>
        <dbReference type="EMBL" id="MCP2001270.1"/>
    </source>
</evidence>
<protein>
    <submittedName>
        <fullName evidence="1">Uncharacterized protein</fullName>
    </submittedName>
</protein>
<sequence length="279" mass="30392">MLKSVRNKIKTESVDRSGLFASLYIIACANGLTARIVKSIHSRGWFDATVGNFDVSIIVWVACFVGVSLVLSERAGKIQKADLVLSAALLLLIALPIGATSWLAVAILSLYILFLGRPADSLRRGAIVLLAVTIPMFWSRVVFNLFARYILEIDAIFVRWVLGTERTGNLVEFVDHSGSLAILPSCSSLANVSLALLCWATVSQFARHKWRSQDILWCLLACFSVFAVNVLRVSLMGVSGSFYLMLHSPPVEVLLSIIMLGLVVSISLAGIRHDSVIGS</sequence>
<dbReference type="EMBL" id="JALJZS010000005">
    <property type="protein sequence ID" value="MCP2001270.1"/>
    <property type="molecule type" value="Genomic_DNA"/>
</dbReference>
<reference evidence="1" key="1">
    <citation type="submission" date="2022-03" db="EMBL/GenBank/DDBJ databases">
        <title>Interactions between chemoautotrophic and heterotrophic bacteria.</title>
        <authorList>
            <person name="Santoro A."/>
        </authorList>
    </citation>
    <scope>NUCLEOTIDE SEQUENCE</scope>
    <source>
        <strain evidence="1">Nb-106</strain>
    </source>
</reference>
<accession>A0ACC6AQS0</accession>
<comment type="caution">
    <text evidence="1">The sequence shown here is derived from an EMBL/GenBank/DDBJ whole genome shotgun (WGS) entry which is preliminary data.</text>
</comment>
<name>A0ACC6AQS0_NITWI</name>
<gene>
    <name evidence="1" type="ORF">J2S34_003756</name>
</gene>
<dbReference type="Proteomes" id="UP001205486">
    <property type="component" value="Unassembled WGS sequence"/>
</dbReference>